<proteinExistence type="predicted"/>
<feature type="domain" description="YoaR-like putative peptidoglycan binding" evidence="2">
    <location>
        <begin position="245"/>
        <end position="318"/>
    </location>
</feature>
<evidence type="ECO:0000259" key="2">
    <source>
        <dbReference type="Pfam" id="PF12229"/>
    </source>
</evidence>
<dbReference type="EMBL" id="CAFBOM010000198">
    <property type="protein sequence ID" value="CAB4993963.1"/>
    <property type="molecule type" value="Genomic_DNA"/>
</dbReference>
<feature type="domain" description="YoaR-like putative peptidoglycan binding" evidence="2">
    <location>
        <begin position="88"/>
        <end position="191"/>
    </location>
</feature>
<dbReference type="PANTHER" id="PTHR35788:SF1">
    <property type="entry name" value="EXPORTED PROTEIN"/>
    <property type="match status" value="1"/>
</dbReference>
<reference evidence="3" key="1">
    <citation type="submission" date="2020-05" db="EMBL/GenBank/DDBJ databases">
        <authorList>
            <person name="Chiriac C."/>
            <person name="Salcher M."/>
            <person name="Ghai R."/>
            <person name="Kavagutti S V."/>
        </authorList>
    </citation>
    <scope>NUCLEOTIDE SEQUENCE</scope>
</reference>
<feature type="region of interest" description="Disordered" evidence="1">
    <location>
        <begin position="551"/>
        <end position="637"/>
    </location>
</feature>
<feature type="compositionally biased region" description="Basic and acidic residues" evidence="1">
    <location>
        <begin position="551"/>
        <end position="575"/>
    </location>
</feature>
<dbReference type="InterPro" id="IPR007391">
    <property type="entry name" value="Vancomycin_resist_VanW"/>
</dbReference>
<name>A0A6J7NTG7_9ZZZZ</name>
<dbReference type="Pfam" id="PF04294">
    <property type="entry name" value="VanW"/>
    <property type="match status" value="1"/>
</dbReference>
<gene>
    <name evidence="3" type="ORF">UFOPK3957_01165</name>
</gene>
<dbReference type="Pfam" id="PF12229">
    <property type="entry name" value="PG_binding_4"/>
    <property type="match status" value="2"/>
</dbReference>
<dbReference type="AlphaFoldDB" id="A0A6J7NTG7"/>
<evidence type="ECO:0000313" key="3">
    <source>
        <dbReference type="EMBL" id="CAB4993963.1"/>
    </source>
</evidence>
<evidence type="ECO:0000256" key="1">
    <source>
        <dbReference type="SAM" id="MobiDB-lite"/>
    </source>
</evidence>
<accession>A0A6J7NTG7</accession>
<sequence length="637" mass="66756">MAEHRRLMTMSAAGNRTKLIIVGAFAALALVYVALIVLSGGGVRHGSVVSGVSIGGMSTADAVATLDSTLGKLSRRPIKLEAVGKEFVVKPKDAGLAFDAKATVASATGRTFNPIAMVADLLGNSEIEPVVVVDEPALSGQISGISLAIDRPATEPTITIKNRTAKLKPGKNGRALDVEATSAQLVDALLAERVPITATVVKVPPLVSEASAEESAALARSAMANPITVTAGDASAKLKPKAIARALSFTVVDDTLTPQVDGLVLQRALDGKLAGAEVPGRDASFKIVRGKPIVVPSVVGKGVSDTELATAVVAVLGNEPPDRKVTVTMAVREPEVTTEQARALGVTEQLSTFTQNFPYAAYRVQNIGQAARNVNGTLLLPGQTFSMNDAMKERTEKNGYTVGFVVGAGGVFAEDLGGGVSAATTTVWTGAFFAGLERVSTQAHSIYISRYQPGLEATVAWGLFDMKFKNDTPNGVFITTAMTNTSMTVTFWGTKVYDEIKAEFGPKEDIVPFTTIFDKSDTCLGQSGMDGFTIDVDRVFMLDGKEAKRETITTHYRPAPEVKCGKKPKPGEEQGKPGSNKTPTAQPDSAPAVVVKPDPTPTPQSTKKPDPTPTPQSTKKPKPTPPPVEDAAPAPGR</sequence>
<dbReference type="InterPro" id="IPR052913">
    <property type="entry name" value="Glycopeptide_resist_protein"/>
</dbReference>
<protein>
    <submittedName>
        <fullName evidence="3">Unannotated protein</fullName>
    </submittedName>
</protein>
<dbReference type="InterPro" id="IPR022029">
    <property type="entry name" value="YoaR-like_PG-bd"/>
</dbReference>
<organism evidence="3">
    <name type="scientific">freshwater metagenome</name>
    <dbReference type="NCBI Taxonomy" id="449393"/>
    <lineage>
        <taxon>unclassified sequences</taxon>
        <taxon>metagenomes</taxon>
        <taxon>ecological metagenomes</taxon>
    </lineage>
</organism>
<dbReference type="PANTHER" id="PTHR35788">
    <property type="entry name" value="EXPORTED PROTEIN-RELATED"/>
    <property type="match status" value="1"/>
</dbReference>